<feature type="transmembrane region" description="Helical" evidence="9">
    <location>
        <begin position="54"/>
        <end position="75"/>
    </location>
</feature>
<feature type="transmembrane region" description="Helical" evidence="9">
    <location>
        <begin position="137"/>
        <end position="155"/>
    </location>
</feature>
<reference evidence="10 11" key="1">
    <citation type="submission" date="2017-10" db="EMBL/GenBank/DDBJ databases">
        <title>Sequencing the genomes of 1000 actinobacteria strains.</title>
        <authorList>
            <person name="Klenk H.-P."/>
        </authorList>
    </citation>
    <scope>NUCLEOTIDE SEQUENCE [LARGE SCALE GENOMIC DNA]</scope>
    <source>
        <strain evidence="10 11">DSM 21838</strain>
    </source>
</reference>
<protein>
    <submittedName>
        <fullName evidence="10">Iron complex transport system permease protein</fullName>
    </submittedName>
</protein>
<keyword evidence="5 9" id="KW-0812">Transmembrane</keyword>
<keyword evidence="7 9" id="KW-0472">Membrane</keyword>
<dbReference type="GO" id="GO:0022857">
    <property type="term" value="F:transmembrane transporter activity"/>
    <property type="evidence" value="ECO:0007669"/>
    <property type="project" value="InterPro"/>
</dbReference>
<evidence type="ECO:0000256" key="8">
    <source>
        <dbReference type="SAM" id="MobiDB-lite"/>
    </source>
</evidence>
<dbReference type="Pfam" id="PF01032">
    <property type="entry name" value="FecCD"/>
    <property type="match status" value="1"/>
</dbReference>
<dbReference type="GO" id="GO:0005886">
    <property type="term" value="C:plasma membrane"/>
    <property type="evidence" value="ECO:0007669"/>
    <property type="project" value="UniProtKB-SubCell"/>
</dbReference>
<evidence type="ECO:0000256" key="7">
    <source>
        <dbReference type="ARBA" id="ARBA00023136"/>
    </source>
</evidence>
<evidence type="ECO:0000256" key="3">
    <source>
        <dbReference type="ARBA" id="ARBA00022448"/>
    </source>
</evidence>
<feature type="transmembrane region" description="Helical" evidence="9">
    <location>
        <begin position="348"/>
        <end position="365"/>
    </location>
</feature>
<feature type="transmembrane region" description="Helical" evidence="9">
    <location>
        <begin position="236"/>
        <end position="254"/>
    </location>
</feature>
<organism evidence="10 11">
    <name type="scientific">Georgenia soli</name>
    <dbReference type="NCBI Taxonomy" id="638953"/>
    <lineage>
        <taxon>Bacteria</taxon>
        <taxon>Bacillati</taxon>
        <taxon>Actinomycetota</taxon>
        <taxon>Actinomycetes</taxon>
        <taxon>Micrococcales</taxon>
        <taxon>Bogoriellaceae</taxon>
        <taxon>Georgenia</taxon>
    </lineage>
</organism>
<dbReference type="EMBL" id="PDJI01000004">
    <property type="protein sequence ID" value="PFG37927.1"/>
    <property type="molecule type" value="Genomic_DNA"/>
</dbReference>
<comment type="caution">
    <text evidence="10">The sequence shown here is derived from an EMBL/GenBank/DDBJ whole genome shotgun (WGS) entry which is preliminary data.</text>
</comment>
<dbReference type="InterPro" id="IPR000522">
    <property type="entry name" value="ABC_transptr_permease_BtuC"/>
</dbReference>
<proteinExistence type="inferred from homology"/>
<dbReference type="InterPro" id="IPR037294">
    <property type="entry name" value="ABC_BtuC-like"/>
</dbReference>
<feature type="region of interest" description="Disordered" evidence="8">
    <location>
        <begin position="1"/>
        <end position="40"/>
    </location>
</feature>
<dbReference type="Proteomes" id="UP000222106">
    <property type="component" value="Unassembled WGS sequence"/>
</dbReference>
<keyword evidence="4" id="KW-1003">Cell membrane</keyword>
<feature type="transmembrane region" description="Helical" evidence="9">
    <location>
        <begin position="186"/>
        <end position="210"/>
    </location>
</feature>
<accession>A0A2A9EFT5</accession>
<keyword evidence="11" id="KW-1185">Reference proteome</keyword>
<dbReference type="SUPFAM" id="SSF81345">
    <property type="entry name" value="ABC transporter involved in vitamin B12 uptake, BtuC"/>
    <property type="match status" value="1"/>
</dbReference>
<dbReference type="Gene3D" id="1.10.3470.10">
    <property type="entry name" value="ABC transporter involved in vitamin B12 uptake, BtuC"/>
    <property type="match status" value="1"/>
</dbReference>
<keyword evidence="6 9" id="KW-1133">Transmembrane helix</keyword>
<dbReference type="PANTHER" id="PTHR30472">
    <property type="entry name" value="FERRIC ENTEROBACTIN TRANSPORT SYSTEM PERMEASE PROTEIN"/>
    <property type="match status" value="1"/>
</dbReference>
<sequence length="372" mass="38395">MTGPELRSGRGAVSTTAPRPAARLHPGTGAEAPPAARSQVARPVGRPGVLRQRLGLLGGLAAVLLLAAISLFVGVSELSVGDVLTGDLDDAQRQTLLASRVPRTVSILLAGSAMAVVGLVMQLLVRNKFVEPSTAGTTESAGLGLLVVTLLAPGMPLLGKMGVAAVFALAGTALFLLILRRIQLRSVVVVPLVGMMLAGVVGALSTFLAYGNDLLHTLSSWMTGDFSGVVRGRYEMLWIVAGCAVVAYLAANRFTVAGLGQEFTTNLGLNYRRVLALGLAIVAVTSAVVVVVVGGLPFLGLVVPNVVSLAMGDYLRRSLPWVALVGAGFVLVCDIVGRLVIYPAEVPIGIVVGIVGAGLFLYLLLRRPSGAR</sequence>
<name>A0A2A9EFT5_9MICO</name>
<evidence type="ECO:0000256" key="9">
    <source>
        <dbReference type="SAM" id="Phobius"/>
    </source>
</evidence>
<evidence type="ECO:0000256" key="5">
    <source>
        <dbReference type="ARBA" id="ARBA00022692"/>
    </source>
</evidence>
<evidence type="ECO:0000256" key="2">
    <source>
        <dbReference type="ARBA" id="ARBA00007935"/>
    </source>
</evidence>
<dbReference type="CDD" id="cd06550">
    <property type="entry name" value="TM_ABC_iron-siderophores_like"/>
    <property type="match status" value="1"/>
</dbReference>
<evidence type="ECO:0000313" key="11">
    <source>
        <dbReference type="Proteomes" id="UP000222106"/>
    </source>
</evidence>
<evidence type="ECO:0000256" key="4">
    <source>
        <dbReference type="ARBA" id="ARBA00022475"/>
    </source>
</evidence>
<feature type="transmembrane region" description="Helical" evidence="9">
    <location>
        <begin position="161"/>
        <end position="179"/>
    </location>
</feature>
<dbReference type="PANTHER" id="PTHR30472:SF27">
    <property type="entry name" value="PETROBACTIN IMPORT SYSTEM PERMEASE PROTEIN YCLN"/>
    <property type="match status" value="1"/>
</dbReference>
<evidence type="ECO:0000256" key="6">
    <source>
        <dbReference type="ARBA" id="ARBA00022989"/>
    </source>
</evidence>
<feature type="transmembrane region" description="Helical" evidence="9">
    <location>
        <begin position="105"/>
        <end position="125"/>
    </location>
</feature>
<dbReference type="GO" id="GO:0033214">
    <property type="term" value="P:siderophore-iron import into cell"/>
    <property type="evidence" value="ECO:0007669"/>
    <property type="project" value="TreeGrafter"/>
</dbReference>
<evidence type="ECO:0000313" key="10">
    <source>
        <dbReference type="EMBL" id="PFG37927.1"/>
    </source>
</evidence>
<dbReference type="RefSeq" id="WP_281254904.1">
    <property type="nucleotide sequence ID" value="NZ_PDJI01000004.1"/>
</dbReference>
<dbReference type="AlphaFoldDB" id="A0A2A9EFT5"/>
<gene>
    <name evidence="10" type="ORF">ATJ97_0391</name>
</gene>
<feature type="transmembrane region" description="Helical" evidence="9">
    <location>
        <begin position="319"/>
        <end position="341"/>
    </location>
</feature>
<comment type="subcellular location">
    <subcellularLocation>
        <location evidence="1">Cell membrane</location>
        <topology evidence="1">Multi-pass membrane protein</topology>
    </subcellularLocation>
</comment>
<keyword evidence="3" id="KW-0813">Transport</keyword>
<feature type="transmembrane region" description="Helical" evidence="9">
    <location>
        <begin position="274"/>
        <end position="299"/>
    </location>
</feature>
<comment type="similarity">
    <text evidence="2">Belongs to the binding-protein-dependent transport system permease family. FecCD subfamily.</text>
</comment>
<evidence type="ECO:0000256" key="1">
    <source>
        <dbReference type="ARBA" id="ARBA00004651"/>
    </source>
</evidence>